<proteinExistence type="predicted"/>
<keyword evidence="2" id="KW-1185">Reference proteome</keyword>
<dbReference type="RefSeq" id="WP_310274887.1">
    <property type="nucleotide sequence ID" value="NZ_JAVDXW010000001.1"/>
</dbReference>
<dbReference type="Proteomes" id="UP001180845">
    <property type="component" value="Unassembled WGS sequence"/>
</dbReference>
<dbReference type="EMBL" id="JAVDXW010000001">
    <property type="protein sequence ID" value="MDR7302937.1"/>
    <property type="molecule type" value="Genomic_DNA"/>
</dbReference>
<sequence length="46" mass="4914">MAAINDYRAGGFLFSSVADGTDEKERDSSRWAHEIVPAVRAATSTG</sequence>
<reference evidence="1" key="1">
    <citation type="submission" date="2023-07" db="EMBL/GenBank/DDBJ databases">
        <title>Sequencing the genomes of 1000 actinobacteria strains.</title>
        <authorList>
            <person name="Klenk H.-P."/>
        </authorList>
    </citation>
    <scope>NUCLEOTIDE SEQUENCE</scope>
    <source>
        <strain evidence="1">DSM 45977</strain>
    </source>
</reference>
<comment type="caution">
    <text evidence="1">The sequence shown here is derived from an EMBL/GenBank/DDBJ whole genome shotgun (WGS) entry which is preliminary data.</text>
</comment>
<accession>A0AAE4CPB3</accession>
<dbReference type="AlphaFoldDB" id="A0AAE4CPB3"/>
<protein>
    <submittedName>
        <fullName evidence="1">Uncharacterized protein</fullName>
    </submittedName>
</protein>
<gene>
    <name evidence="1" type="ORF">JOF55_003118</name>
</gene>
<evidence type="ECO:0000313" key="2">
    <source>
        <dbReference type="Proteomes" id="UP001180845"/>
    </source>
</evidence>
<evidence type="ECO:0000313" key="1">
    <source>
        <dbReference type="EMBL" id="MDR7302937.1"/>
    </source>
</evidence>
<name>A0AAE4CPB3_9ACTN</name>
<organism evidence="1 2">
    <name type="scientific">Haloactinomyces albus</name>
    <dbReference type="NCBI Taxonomy" id="1352928"/>
    <lineage>
        <taxon>Bacteria</taxon>
        <taxon>Bacillati</taxon>
        <taxon>Actinomycetota</taxon>
        <taxon>Actinomycetes</taxon>
        <taxon>Actinopolysporales</taxon>
        <taxon>Actinopolysporaceae</taxon>
        <taxon>Haloactinomyces</taxon>
    </lineage>
</organism>